<name>A0A0A9VYL8_LYGHE</name>
<keyword evidence="1" id="KW-0808">Transferase</keyword>
<dbReference type="PANTHER" id="PTHR33332">
    <property type="entry name" value="REVERSE TRANSCRIPTASE DOMAIN-CONTAINING PROTEIN"/>
    <property type="match status" value="1"/>
</dbReference>
<proteinExistence type="predicted"/>
<dbReference type="AlphaFoldDB" id="A0A0A9VYL8"/>
<dbReference type="GO" id="GO:0003964">
    <property type="term" value="F:RNA-directed DNA polymerase activity"/>
    <property type="evidence" value="ECO:0007669"/>
    <property type="project" value="UniProtKB-KW"/>
</dbReference>
<organism evidence="1">
    <name type="scientific">Lygus hesperus</name>
    <name type="common">Western plant bug</name>
    <dbReference type="NCBI Taxonomy" id="30085"/>
    <lineage>
        <taxon>Eukaryota</taxon>
        <taxon>Metazoa</taxon>
        <taxon>Ecdysozoa</taxon>
        <taxon>Arthropoda</taxon>
        <taxon>Hexapoda</taxon>
        <taxon>Insecta</taxon>
        <taxon>Pterygota</taxon>
        <taxon>Neoptera</taxon>
        <taxon>Paraneoptera</taxon>
        <taxon>Hemiptera</taxon>
        <taxon>Heteroptera</taxon>
        <taxon>Panheteroptera</taxon>
        <taxon>Cimicomorpha</taxon>
        <taxon>Miridae</taxon>
        <taxon>Mirini</taxon>
        <taxon>Lygus</taxon>
    </lineage>
</organism>
<keyword evidence="1" id="KW-0695">RNA-directed DNA polymerase</keyword>
<accession>A0A0A9VYL8</accession>
<reference evidence="1" key="2">
    <citation type="submission" date="2014-07" db="EMBL/GenBank/DDBJ databases">
        <authorList>
            <person name="Hull J."/>
        </authorList>
    </citation>
    <scope>NUCLEOTIDE SEQUENCE</scope>
</reference>
<reference evidence="1" key="1">
    <citation type="journal article" date="2014" name="PLoS ONE">
        <title>Transcriptome-Based Identification of ABC Transporters in the Western Tarnished Plant Bug Lygus hesperus.</title>
        <authorList>
            <person name="Hull J.J."/>
            <person name="Chaney K."/>
            <person name="Geib S.M."/>
            <person name="Fabrick J.A."/>
            <person name="Brent C.S."/>
            <person name="Walsh D."/>
            <person name="Lavine L.C."/>
        </authorList>
    </citation>
    <scope>NUCLEOTIDE SEQUENCE</scope>
</reference>
<evidence type="ECO:0000313" key="1">
    <source>
        <dbReference type="EMBL" id="JAG00276.1"/>
    </source>
</evidence>
<protein>
    <submittedName>
        <fullName evidence="1">Putative RNA-directed DNA polymerase from transposon BS</fullName>
    </submittedName>
</protein>
<gene>
    <name evidence="1" type="primary">RTase_59</name>
    <name evidence="1" type="ORF">CM83_102497</name>
</gene>
<sequence length="243" mass="28235">MTVNASKCKAMFVGYPRLISGISNTDLPSITIGDHNIEYEGEVKSLGIILSKTLSWGPQVTRTCNKIYSSLYQLRRLAIDFPFGARLQLVQSLVMHHFDYALTAQCDMTDEQLHWLQKAQNAVLRFVFRLRMDEHVTPFRKRLGWLNMKQRKEFAVALLMFKVLKFKTPPYLADQVAFLDAVHGHQTRQRLIQVPQHRTTIYNKSFNAYAIRLYNAHAELFDIGQSVQSFKNNYKKFLMTQVQ</sequence>
<dbReference type="EMBL" id="GBHO01043328">
    <property type="protein sequence ID" value="JAG00276.1"/>
    <property type="molecule type" value="Transcribed_RNA"/>
</dbReference>
<keyword evidence="1" id="KW-0548">Nucleotidyltransferase</keyword>